<dbReference type="InterPro" id="IPR011010">
    <property type="entry name" value="DNA_brk_join_enz"/>
</dbReference>
<dbReference type="Proteomes" id="UP001056201">
    <property type="component" value="Chromosome 1"/>
</dbReference>
<name>A0ABY4S876_AQUTE</name>
<reference evidence="2" key="1">
    <citation type="submission" date="2022-05" db="EMBL/GenBank/DDBJ databases">
        <title>An RpoN-dependent PEP-CTERM gene is involved in floc formation of an Aquincola tertiaricarbonis strain.</title>
        <authorList>
            <person name="Qiu D."/>
            <person name="Xia M."/>
        </authorList>
    </citation>
    <scope>NUCLEOTIDE SEQUENCE</scope>
    <source>
        <strain evidence="2">RN12</strain>
    </source>
</reference>
<evidence type="ECO:0008006" key="4">
    <source>
        <dbReference type="Google" id="ProtNLM"/>
    </source>
</evidence>
<evidence type="ECO:0000313" key="2">
    <source>
        <dbReference type="EMBL" id="URI08171.1"/>
    </source>
</evidence>
<evidence type="ECO:0000313" key="3">
    <source>
        <dbReference type="Proteomes" id="UP001056201"/>
    </source>
</evidence>
<dbReference type="RefSeq" id="WP_250196392.1">
    <property type="nucleotide sequence ID" value="NZ_CP097635.1"/>
</dbReference>
<keyword evidence="3" id="KW-1185">Reference proteome</keyword>
<accession>A0ABY4S876</accession>
<feature type="compositionally biased region" description="Basic and acidic residues" evidence="1">
    <location>
        <begin position="58"/>
        <end position="67"/>
    </location>
</feature>
<dbReference type="SUPFAM" id="SSF56349">
    <property type="entry name" value="DNA breaking-rejoining enzymes"/>
    <property type="match status" value="1"/>
</dbReference>
<gene>
    <name evidence="2" type="ORF">MW290_06230</name>
</gene>
<dbReference type="EMBL" id="CP097635">
    <property type="protein sequence ID" value="URI08171.1"/>
    <property type="molecule type" value="Genomic_DNA"/>
</dbReference>
<organism evidence="2 3">
    <name type="scientific">Aquincola tertiaricarbonis</name>
    <dbReference type="NCBI Taxonomy" id="391953"/>
    <lineage>
        <taxon>Bacteria</taxon>
        <taxon>Pseudomonadati</taxon>
        <taxon>Pseudomonadota</taxon>
        <taxon>Betaproteobacteria</taxon>
        <taxon>Burkholderiales</taxon>
        <taxon>Sphaerotilaceae</taxon>
        <taxon>Aquincola</taxon>
    </lineage>
</organism>
<proteinExistence type="predicted"/>
<sequence>MALFEAMRQAKEFRVKNQLTVKLLLLLAVRKGELIAARWDEFELEADPPVWHLPGAPHPDDSARLRVDPGCGDG</sequence>
<protein>
    <recommendedName>
        <fullName evidence="4">Integrase</fullName>
    </recommendedName>
</protein>
<feature type="region of interest" description="Disordered" evidence="1">
    <location>
        <begin position="53"/>
        <end position="74"/>
    </location>
</feature>
<evidence type="ECO:0000256" key="1">
    <source>
        <dbReference type="SAM" id="MobiDB-lite"/>
    </source>
</evidence>